<name>A0A4D4LMU3_STRVO</name>
<reference evidence="2 3" key="1">
    <citation type="journal article" date="2020" name="Int. J. Syst. Evol. Microbiol.">
        <title>Reclassification of Streptomyces castelarensis and Streptomyces sporoclivatus as later heterotypic synonyms of Streptomyces antimycoticus.</title>
        <authorList>
            <person name="Komaki H."/>
            <person name="Tamura T."/>
        </authorList>
    </citation>
    <scope>NUCLEOTIDE SEQUENCE [LARGE SCALE GENOMIC DNA]</scope>
    <source>
        <strain evidence="2 3">NBRC 13459</strain>
    </source>
</reference>
<evidence type="ECO:0000313" key="3">
    <source>
        <dbReference type="Proteomes" id="UP000301309"/>
    </source>
</evidence>
<evidence type="ECO:0000313" key="2">
    <source>
        <dbReference type="EMBL" id="GDY59647.1"/>
    </source>
</evidence>
<organism evidence="2 3">
    <name type="scientific">Streptomyces violaceusniger</name>
    <dbReference type="NCBI Taxonomy" id="68280"/>
    <lineage>
        <taxon>Bacteria</taxon>
        <taxon>Bacillati</taxon>
        <taxon>Actinomycetota</taxon>
        <taxon>Actinomycetes</taxon>
        <taxon>Kitasatosporales</taxon>
        <taxon>Streptomycetaceae</taxon>
        <taxon>Streptomyces</taxon>
        <taxon>Streptomyces violaceusniger group</taxon>
    </lineage>
</organism>
<proteinExistence type="predicted"/>
<gene>
    <name evidence="2" type="ORF">SVIO_102700</name>
</gene>
<sequence length="334" mass="36938">MPRAPAPLVSCVPAFARHNAFPPRVGWPAKVHAALRESPQALSRPDAATMLGVGSSMVKPMRFWSHSFGLIRYGERLRPRPVYPTARGHWLLDEDGADPYLEDPATLWLLHWWLLSGQPCYVPTFFHLFANWWKSRFTRSELRAAVQRAAVATGWPRPGDALISHDITALTSMYGTTSVVTYSARSVEEYVINPFRQLGILNPVPDSGFTEWPAAVRRDRGSCWCTERGATLRRARSWPTPACNTRSRAGWTSPAPSHWRDCIQTLGAGSAAAGRRALAAHCTGGCRGAPRRRDIALVDSAGGDLLAFDDSPRRIADRLLASYYHCPSGPETHS</sequence>
<dbReference type="AlphaFoldDB" id="A0A4D4LMU3"/>
<accession>A0A4D4LMU3</accession>
<evidence type="ECO:0000259" key="1">
    <source>
        <dbReference type="Pfam" id="PF13182"/>
    </source>
</evidence>
<dbReference type="Pfam" id="PF13182">
    <property type="entry name" value="DUF4007"/>
    <property type="match status" value="1"/>
</dbReference>
<dbReference type="OrthoDB" id="747541at2"/>
<dbReference type="Proteomes" id="UP000301309">
    <property type="component" value="Unassembled WGS sequence"/>
</dbReference>
<dbReference type="InterPro" id="IPR025248">
    <property type="entry name" value="DUF4007"/>
</dbReference>
<comment type="caution">
    <text evidence="2">The sequence shown here is derived from an EMBL/GenBank/DDBJ whole genome shotgun (WGS) entry which is preliminary data.</text>
</comment>
<dbReference type="EMBL" id="BJHW01000002">
    <property type="protein sequence ID" value="GDY59647.1"/>
    <property type="molecule type" value="Genomic_DNA"/>
</dbReference>
<protein>
    <recommendedName>
        <fullName evidence="1">DUF4007 domain-containing protein</fullName>
    </recommendedName>
</protein>
<keyword evidence="3" id="KW-1185">Reference proteome</keyword>
<feature type="domain" description="DUF4007" evidence="1">
    <location>
        <begin position="15"/>
        <end position="204"/>
    </location>
</feature>